<accession>A0A2M7TZ18</accession>
<evidence type="ECO:0000256" key="1">
    <source>
        <dbReference type="SAM" id="MobiDB-lite"/>
    </source>
</evidence>
<dbReference type="AlphaFoldDB" id="A0A2M7TZ18"/>
<protein>
    <submittedName>
        <fullName evidence="3">Uncharacterized protein</fullName>
    </submittedName>
</protein>
<name>A0A2M7TZ18_9BACT</name>
<gene>
    <name evidence="3" type="ORF">COY16_02855</name>
</gene>
<dbReference type="Proteomes" id="UP000228503">
    <property type="component" value="Unassembled WGS sequence"/>
</dbReference>
<proteinExistence type="predicted"/>
<keyword evidence="2" id="KW-0472">Membrane</keyword>
<keyword evidence="2" id="KW-0812">Transmembrane</keyword>
<feature type="region of interest" description="Disordered" evidence="1">
    <location>
        <begin position="101"/>
        <end position="158"/>
    </location>
</feature>
<feature type="compositionally biased region" description="Polar residues" evidence="1">
    <location>
        <begin position="101"/>
        <end position="140"/>
    </location>
</feature>
<feature type="transmembrane region" description="Helical" evidence="2">
    <location>
        <begin position="37"/>
        <end position="57"/>
    </location>
</feature>
<comment type="caution">
    <text evidence="3">The sequence shown here is derived from an EMBL/GenBank/DDBJ whole genome shotgun (WGS) entry which is preliminary data.</text>
</comment>
<reference evidence="4" key="1">
    <citation type="submission" date="2017-09" db="EMBL/GenBank/DDBJ databases">
        <title>Depth-based differentiation of microbial function through sediment-hosted aquifers and enrichment of novel symbionts in the deep terrestrial subsurface.</title>
        <authorList>
            <person name="Probst A.J."/>
            <person name="Ladd B."/>
            <person name="Jarett J.K."/>
            <person name="Geller-Mcgrath D.E."/>
            <person name="Sieber C.M.K."/>
            <person name="Emerson J.B."/>
            <person name="Anantharaman K."/>
            <person name="Thomas B.C."/>
            <person name="Malmstrom R."/>
            <person name="Stieglmeier M."/>
            <person name="Klingl A."/>
            <person name="Woyke T."/>
            <person name="Ryan C.M."/>
            <person name="Banfield J.F."/>
        </authorList>
    </citation>
    <scope>NUCLEOTIDE SEQUENCE [LARGE SCALE GENOMIC DNA]</scope>
</reference>
<evidence type="ECO:0000256" key="2">
    <source>
        <dbReference type="SAM" id="Phobius"/>
    </source>
</evidence>
<dbReference type="EMBL" id="PFOB01000032">
    <property type="protein sequence ID" value="PIZ63084.1"/>
    <property type="molecule type" value="Genomic_DNA"/>
</dbReference>
<evidence type="ECO:0000313" key="3">
    <source>
        <dbReference type="EMBL" id="PIZ63084.1"/>
    </source>
</evidence>
<organism evidence="3 4">
    <name type="scientific">Candidatus Roizmanbacteria bacterium CG_4_10_14_0_2_um_filter_39_13</name>
    <dbReference type="NCBI Taxonomy" id="1974825"/>
    <lineage>
        <taxon>Bacteria</taxon>
        <taxon>Candidatus Roizmaniibacteriota</taxon>
    </lineage>
</organism>
<keyword evidence="2" id="KW-1133">Transmembrane helix</keyword>
<feature type="compositionally biased region" description="Low complexity" evidence="1">
    <location>
        <begin position="141"/>
        <end position="158"/>
    </location>
</feature>
<evidence type="ECO:0000313" key="4">
    <source>
        <dbReference type="Proteomes" id="UP000228503"/>
    </source>
</evidence>
<sequence>MQIPDNTDSHSLEIQEAPLKKEFFLKQLITNSKTQSIIGALFILIIGLLGIALYLGASGRVPLFSFSKESNYQRPTEIMQSTKESALQRFLSARNNAASTKISATPSPTINPTKTPTLTPSIKSKTLTPTKKVASTPTKIPQSTPTHTLTPSPTQIPTSTPIPYPPTFEISYPNEGQYIELTSSQTLCIVDYPTGNYTAGSLKRRNINNNGWTEYATPDGTCFDPLEGQNTFSFQYKNSQGIESVVYTRSFSFHRL</sequence>